<accession>A0A377GGM7</accession>
<name>A0A377GGM7_9GAMM</name>
<gene>
    <name evidence="2" type="ORF">NCTC11401_00534</name>
</gene>
<dbReference type="NCBIfam" id="TIGR03070">
    <property type="entry name" value="couple_hipB"/>
    <property type="match status" value="1"/>
</dbReference>
<dbReference type="PROSITE" id="PS50943">
    <property type="entry name" value="HTH_CROC1"/>
    <property type="match status" value="1"/>
</dbReference>
<dbReference type="CDD" id="cd00093">
    <property type="entry name" value="HTH_XRE"/>
    <property type="match status" value="1"/>
</dbReference>
<evidence type="ECO:0000313" key="2">
    <source>
        <dbReference type="EMBL" id="STO23734.1"/>
    </source>
</evidence>
<evidence type="ECO:0000313" key="3">
    <source>
        <dbReference type="Proteomes" id="UP000254374"/>
    </source>
</evidence>
<dbReference type="SUPFAM" id="SSF47413">
    <property type="entry name" value="lambda repressor-like DNA-binding domains"/>
    <property type="match status" value="1"/>
</dbReference>
<evidence type="ECO:0000259" key="1">
    <source>
        <dbReference type="PROSITE" id="PS50943"/>
    </source>
</evidence>
<dbReference type="GO" id="GO:0003677">
    <property type="term" value="F:DNA binding"/>
    <property type="evidence" value="ECO:0007669"/>
    <property type="project" value="InterPro"/>
</dbReference>
<dbReference type="InterPro" id="IPR017507">
    <property type="entry name" value="Tscrpt_reg_HipB-like"/>
</dbReference>
<feature type="domain" description="HTH cro/C1-type" evidence="1">
    <location>
        <begin position="17"/>
        <end position="77"/>
    </location>
</feature>
<dbReference type="Pfam" id="PF01381">
    <property type="entry name" value="HTH_3"/>
    <property type="match status" value="1"/>
</dbReference>
<sequence>MINFWCSMPTHKIANLVHYYRKHSGLSQQELARLAGVGKTVIYDIEKGKESVRLNTLLKVFDVLNIQIKFETPFPQTTDKNT</sequence>
<dbReference type="InterPro" id="IPR001387">
    <property type="entry name" value="Cro/C1-type_HTH"/>
</dbReference>
<dbReference type="STRING" id="464.Lgor_1758"/>
<reference evidence="2 3" key="1">
    <citation type="submission" date="2018-06" db="EMBL/GenBank/DDBJ databases">
        <authorList>
            <consortium name="Pathogen Informatics"/>
            <person name="Doyle S."/>
        </authorList>
    </citation>
    <scope>NUCLEOTIDE SEQUENCE [LARGE SCALE GENOMIC DNA]</scope>
    <source>
        <strain evidence="2 3">NCTC11401</strain>
    </source>
</reference>
<proteinExistence type="predicted"/>
<dbReference type="SMART" id="SM00530">
    <property type="entry name" value="HTH_XRE"/>
    <property type="match status" value="1"/>
</dbReference>
<dbReference type="Gene3D" id="1.10.260.40">
    <property type="entry name" value="lambda repressor-like DNA-binding domains"/>
    <property type="match status" value="1"/>
</dbReference>
<dbReference type="AlphaFoldDB" id="A0A377GGM7"/>
<dbReference type="InterPro" id="IPR010982">
    <property type="entry name" value="Lambda_DNA-bd_dom_sf"/>
</dbReference>
<organism evidence="2 3">
    <name type="scientific">Fluoribacter gormanii</name>
    <dbReference type="NCBI Taxonomy" id="464"/>
    <lineage>
        <taxon>Bacteria</taxon>
        <taxon>Pseudomonadati</taxon>
        <taxon>Pseudomonadota</taxon>
        <taxon>Gammaproteobacteria</taxon>
        <taxon>Legionellales</taxon>
        <taxon>Legionellaceae</taxon>
        <taxon>Fluoribacter</taxon>
    </lineage>
</organism>
<dbReference type="EMBL" id="UGGV01000001">
    <property type="protein sequence ID" value="STO23734.1"/>
    <property type="molecule type" value="Genomic_DNA"/>
</dbReference>
<dbReference type="Proteomes" id="UP000254374">
    <property type="component" value="Unassembled WGS sequence"/>
</dbReference>
<protein>
    <submittedName>
        <fullName evidence="2">Antitoxin HipB</fullName>
    </submittedName>
</protein>